<dbReference type="SUPFAM" id="SSF55874">
    <property type="entry name" value="ATPase domain of HSP90 chaperone/DNA topoisomerase II/histidine kinase"/>
    <property type="match status" value="1"/>
</dbReference>
<evidence type="ECO:0000313" key="2">
    <source>
        <dbReference type="EMBL" id="GHJ33871.1"/>
    </source>
</evidence>
<dbReference type="RefSeq" id="WP_236259667.1">
    <property type="nucleotide sequence ID" value="NZ_BNEK01000005.1"/>
</dbReference>
<keyword evidence="3" id="KW-1185">Reference proteome</keyword>
<comment type="caution">
    <text evidence="2">The sequence shown here is derived from an EMBL/GenBank/DDBJ whole genome shotgun (WGS) entry which is preliminary data.</text>
</comment>
<feature type="region of interest" description="Disordered" evidence="1">
    <location>
        <begin position="28"/>
        <end position="54"/>
    </location>
</feature>
<evidence type="ECO:0000256" key="1">
    <source>
        <dbReference type="SAM" id="MobiDB-lite"/>
    </source>
</evidence>
<proteinExistence type="predicted"/>
<sequence length="54" mass="5619">MADNGCGVGPAVTRRSGLASLQHRAEELGGSFSLRPNKPTGTTVEWTVPLPTTP</sequence>
<protein>
    <recommendedName>
        <fullName evidence="4">Two-component system sensor kinase</fullName>
    </recommendedName>
</protein>
<dbReference type="InterPro" id="IPR036890">
    <property type="entry name" value="HATPase_C_sf"/>
</dbReference>
<reference evidence="2" key="1">
    <citation type="submission" date="2024-05" db="EMBL/GenBank/DDBJ databases">
        <title>Whole genome shotgun sequence of Streptomyces hygroscopicus NBRC 113678.</title>
        <authorList>
            <person name="Komaki H."/>
            <person name="Tamura T."/>
        </authorList>
    </citation>
    <scope>NUCLEOTIDE SEQUENCE</scope>
    <source>
        <strain evidence="2">N11-34</strain>
    </source>
</reference>
<name>A0ABQ3UEM0_STRHY</name>
<organism evidence="2 3">
    <name type="scientific">Streptomyces hygroscopicus</name>
    <dbReference type="NCBI Taxonomy" id="1912"/>
    <lineage>
        <taxon>Bacteria</taxon>
        <taxon>Bacillati</taxon>
        <taxon>Actinomycetota</taxon>
        <taxon>Actinomycetes</taxon>
        <taxon>Kitasatosporales</taxon>
        <taxon>Streptomycetaceae</taxon>
        <taxon>Streptomyces</taxon>
        <taxon>Streptomyces violaceusniger group</taxon>
    </lineage>
</organism>
<dbReference type="Gene3D" id="3.30.565.10">
    <property type="entry name" value="Histidine kinase-like ATPase, C-terminal domain"/>
    <property type="match status" value="1"/>
</dbReference>
<accession>A0ABQ3UEM0</accession>
<dbReference type="EMBL" id="BNEK01000005">
    <property type="protein sequence ID" value="GHJ33871.1"/>
    <property type="molecule type" value="Genomic_DNA"/>
</dbReference>
<dbReference type="Proteomes" id="UP001054854">
    <property type="component" value="Unassembled WGS sequence"/>
</dbReference>
<evidence type="ECO:0000313" key="3">
    <source>
        <dbReference type="Proteomes" id="UP001054854"/>
    </source>
</evidence>
<evidence type="ECO:0008006" key="4">
    <source>
        <dbReference type="Google" id="ProtNLM"/>
    </source>
</evidence>
<gene>
    <name evidence="2" type="ORF">TPA0910_83040</name>
</gene>